<evidence type="ECO:0000256" key="1">
    <source>
        <dbReference type="SAM" id="Phobius"/>
    </source>
</evidence>
<keyword evidence="1" id="KW-1133">Transmembrane helix</keyword>
<keyword evidence="1" id="KW-0812">Transmembrane</keyword>
<dbReference type="Proteomes" id="UP000481033">
    <property type="component" value="Unassembled WGS sequence"/>
</dbReference>
<evidence type="ECO:0000313" key="3">
    <source>
        <dbReference type="Proteomes" id="UP000481033"/>
    </source>
</evidence>
<keyword evidence="3" id="KW-1185">Reference proteome</keyword>
<proteinExistence type="predicted"/>
<dbReference type="RefSeq" id="WP_163699992.1">
    <property type="nucleotide sequence ID" value="NZ_QXHD01000004.1"/>
</dbReference>
<dbReference type="AlphaFoldDB" id="A0A6M0RNV5"/>
<gene>
    <name evidence="2" type="ORF">DXZ20_19705</name>
</gene>
<organism evidence="2 3">
    <name type="scientific">Adonisia turfae CCMR0081</name>
    <dbReference type="NCBI Taxonomy" id="2292702"/>
    <lineage>
        <taxon>Bacteria</taxon>
        <taxon>Bacillati</taxon>
        <taxon>Cyanobacteriota</taxon>
        <taxon>Adonisia</taxon>
        <taxon>Adonisia turfae</taxon>
    </lineage>
</organism>
<protein>
    <submittedName>
        <fullName evidence="2">Uncharacterized protein</fullName>
    </submittedName>
</protein>
<reference evidence="2 3" key="1">
    <citation type="journal article" date="2020" name="Microb. Ecol.">
        <title>Ecogenomics of the Marine Benthic Filamentous Cyanobacterium Adonisia.</title>
        <authorList>
            <person name="Walter J.M."/>
            <person name="Coutinho F.H."/>
            <person name="Leomil L."/>
            <person name="Hargreaves P.I."/>
            <person name="Campeao M.E."/>
            <person name="Vieira V.V."/>
            <person name="Silva B.S."/>
            <person name="Fistarol G.O."/>
            <person name="Salomon P.S."/>
            <person name="Sawabe T."/>
            <person name="Mino S."/>
            <person name="Hosokawa M."/>
            <person name="Miyashita H."/>
            <person name="Maruyama F."/>
            <person name="van Verk M.C."/>
            <person name="Dutilh B.E."/>
            <person name="Thompson C.C."/>
            <person name="Thompson F.L."/>
        </authorList>
    </citation>
    <scope>NUCLEOTIDE SEQUENCE [LARGE SCALE GENOMIC DNA]</scope>
    <source>
        <strain evidence="2 3">CCMR0081</strain>
    </source>
</reference>
<feature type="transmembrane region" description="Helical" evidence="1">
    <location>
        <begin position="54"/>
        <end position="75"/>
    </location>
</feature>
<name>A0A6M0RNV5_9CYAN</name>
<keyword evidence="1" id="KW-0472">Membrane</keyword>
<feature type="transmembrane region" description="Helical" evidence="1">
    <location>
        <begin position="82"/>
        <end position="110"/>
    </location>
</feature>
<evidence type="ECO:0000313" key="2">
    <source>
        <dbReference type="EMBL" id="NEZ57829.1"/>
    </source>
</evidence>
<accession>A0A6M0RNV5</accession>
<comment type="caution">
    <text evidence="2">The sequence shown here is derived from an EMBL/GenBank/DDBJ whole genome shotgun (WGS) entry which is preliminary data.</text>
</comment>
<dbReference type="EMBL" id="QXHD01000004">
    <property type="protein sequence ID" value="NEZ57829.1"/>
    <property type="molecule type" value="Genomic_DNA"/>
</dbReference>
<feature type="transmembrane region" description="Helical" evidence="1">
    <location>
        <begin position="12"/>
        <end position="34"/>
    </location>
</feature>
<sequence length="158" mass="17480">MSSVQTGQLISLLVNNVLMVIIVMTVTLAAWLRWCWLRSGSTVTRGIRRRCRWAYLSFVLTVATLLGMLTSLGVLTLRAMIAVNALVVGAMAIFLLSVITLLIALGLWFVDLCSDLPAVPVGRRSREGDLLHAPPIALLPASMATGTRRRRVQRRQRR</sequence>